<proteinExistence type="predicted"/>
<accession>A0A165T0I8</accession>
<protein>
    <recommendedName>
        <fullName evidence="7">ZZ-type domain-containing protein</fullName>
    </recommendedName>
</protein>
<dbReference type="InterPro" id="IPR043145">
    <property type="entry name" value="Znf_ZZ_sf"/>
</dbReference>
<keyword evidence="6" id="KW-1185">Reference proteome</keyword>
<evidence type="ECO:0000256" key="3">
    <source>
        <dbReference type="ARBA" id="ARBA00022833"/>
    </source>
</evidence>
<dbReference type="AlphaFoldDB" id="A0A165T0I8"/>
<dbReference type="EMBL" id="KV425569">
    <property type="protein sequence ID" value="KZT25952.1"/>
    <property type="molecule type" value="Genomic_DNA"/>
</dbReference>
<dbReference type="Proteomes" id="UP000076761">
    <property type="component" value="Unassembled WGS sequence"/>
</dbReference>
<keyword evidence="3" id="KW-0862">Zinc</keyword>
<reference evidence="5 6" key="1">
    <citation type="journal article" date="2016" name="Mol. Biol. Evol.">
        <title>Comparative Genomics of Early-Diverging Mushroom-Forming Fungi Provides Insights into the Origins of Lignocellulose Decay Capabilities.</title>
        <authorList>
            <person name="Nagy L.G."/>
            <person name="Riley R."/>
            <person name="Tritt A."/>
            <person name="Adam C."/>
            <person name="Daum C."/>
            <person name="Floudas D."/>
            <person name="Sun H."/>
            <person name="Yadav J.S."/>
            <person name="Pangilinan J."/>
            <person name="Larsson K.H."/>
            <person name="Matsuura K."/>
            <person name="Barry K."/>
            <person name="Labutti K."/>
            <person name="Kuo R."/>
            <person name="Ohm R.A."/>
            <person name="Bhattacharya S.S."/>
            <person name="Shirouzu T."/>
            <person name="Yoshinaga Y."/>
            <person name="Martin F.M."/>
            <person name="Grigoriev I.V."/>
            <person name="Hibbett D.S."/>
        </authorList>
    </citation>
    <scope>NUCLEOTIDE SEQUENCE [LARGE SCALE GENOMIC DNA]</scope>
    <source>
        <strain evidence="5 6">HHB14362 ss-1</strain>
    </source>
</reference>
<organism evidence="5 6">
    <name type="scientific">Neolentinus lepideus HHB14362 ss-1</name>
    <dbReference type="NCBI Taxonomy" id="1314782"/>
    <lineage>
        <taxon>Eukaryota</taxon>
        <taxon>Fungi</taxon>
        <taxon>Dikarya</taxon>
        <taxon>Basidiomycota</taxon>
        <taxon>Agaricomycotina</taxon>
        <taxon>Agaricomycetes</taxon>
        <taxon>Gloeophyllales</taxon>
        <taxon>Gloeophyllaceae</taxon>
        <taxon>Neolentinus</taxon>
    </lineage>
</organism>
<evidence type="ECO:0000313" key="6">
    <source>
        <dbReference type="Proteomes" id="UP000076761"/>
    </source>
</evidence>
<evidence type="ECO:0008006" key="7">
    <source>
        <dbReference type="Google" id="ProtNLM"/>
    </source>
</evidence>
<evidence type="ECO:0000256" key="4">
    <source>
        <dbReference type="SAM" id="MobiDB-lite"/>
    </source>
</evidence>
<sequence length="1223" mass="140167">MSLKPHHKSDRLHDDSHYNGEENLTHQTSPDSHKSLHGRVAGIVDVVAHPLKHFDSHHSHHSIHISERTASTTYQAHEVPKGAHNASDGSHEGSALLDTGRTSYNSYDIPDSALKDSNNYQEYLRDAEQAFTSLKNNPHIPGAGKSSEEMVQLRNTIRNAVHNFEATHQHIRAALDVISKIHPVVEIVLVPLAAAMKLYRYWHRTDHVITLLYNDMNNMIQVLTTLPQSKFSTYEALEIELRGVAGEIKACAELCSTYYNSKLIVKICRSVQWAPKFAGYSEEFQRRGSSLKLLITSLNAEGVNDLIEGVTNLTEGMNGINLRLNVIETVAKESRNDVEKMLMMFYACRSPREIELQQLIESRGGIEQCLRSEHDLQDVVLASEKIDPNPTLPASLDLKRFSQEEGVKKLVYSVRKQFRDDVDTILANNRDIFERKFESQMKDIKDEIRHESNRIIRTLSSGPHERIIDPELRWIWKEMKWKGTVKARHFIVAVHDHYTERLGHVAETEVIIRSRQLGEEIDQDSQSDEGYAEVKVTQESPPSIDPKDQWALQYIGVVRLQPLIEAFDDDASGFISILEANQFSDPRIRPQSWSLAHWMAYWAVGFPQALFHYHEKIEHTVNIIFHYKDQVLAANRVLADRFLGSPAVLLVDCLLKGIEEGLEHYDYNEKLYQRFSEHVDAEEERLEARLRDLKFHIDAPNTLHLVVRRARLETHIPPVIYLLLNRLSVIMRLAQSHILDERELSLAGETLSAIWRCVFDRISSLKEIFKQQNHNPTRRLQNYAYGMLYYLDQADSVFQENFYDYVSSEVGRPRHERHGASDNDCKDFLSYPPLKLALPGTHRVAMATNGGDSDINPSKRANSSRILGQGGFTLHRRKESYRRPTIAPFGAINGAVKHYFDFHDVDPESPEGHTSPNSWSATVDSVLLHLEANSFLPHDFTEDDTKKFIALSLLHFICDDGWAEIMTLHPPSALDNEAREVFRKRLSLEAAKLSELELVVRFVARRVNIHFLCECAQCDQRIIGTRYMCLDCTDATNTVSLCRGCHTSSFDITFDRQQTSHLDKHRLLKSRPYLHMRDTVLVTDKAWHMMHKADQILRLKHSSSTCAFCAQPISLPCWFCAVCKDPVFICQACDTKHERARPWLFDDEKSMKGRSEKATTHDWTHPMISCPKPDKTDVPASIESRLAQMESATKRIEERIEEILALFTRQGSPLRFAEEPFEE</sequence>
<dbReference type="Gene3D" id="3.30.60.90">
    <property type="match status" value="1"/>
</dbReference>
<keyword evidence="1" id="KW-0479">Metal-binding</keyword>
<evidence type="ECO:0000256" key="2">
    <source>
        <dbReference type="ARBA" id="ARBA00022771"/>
    </source>
</evidence>
<dbReference type="GO" id="GO:0008270">
    <property type="term" value="F:zinc ion binding"/>
    <property type="evidence" value="ECO:0007669"/>
    <property type="project" value="UniProtKB-KW"/>
</dbReference>
<feature type="compositionally biased region" description="Basic residues" evidence="4">
    <location>
        <begin position="1"/>
        <end position="10"/>
    </location>
</feature>
<feature type="region of interest" description="Disordered" evidence="4">
    <location>
        <begin position="79"/>
        <end position="102"/>
    </location>
</feature>
<dbReference type="InParanoid" id="A0A165T0I8"/>
<keyword evidence="2" id="KW-0863">Zinc-finger</keyword>
<name>A0A165T0I8_9AGAM</name>
<gene>
    <name evidence="5" type="ORF">NEOLEDRAFT_293094</name>
</gene>
<evidence type="ECO:0000256" key="1">
    <source>
        <dbReference type="ARBA" id="ARBA00022723"/>
    </source>
</evidence>
<feature type="region of interest" description="Disordered" evidence="4">
    <location>
        <begin position="1"/>
        <end position="35"/>
    </location>
</feature>
<dbReference type="STRING" id="1314782.A0A165T0I8"/>
<feature type="compositionally biased region" description="Basic and acidic residues" evidence="4">
    <location>
        <begin position="11"/>
        <end position="24"/>
    </location>
</feature>
<dbReference type="SUPFAM" id="SSF57850">
    <property type="entry name" value="RING/U-box"/>
    <property type="match status" value="1"/>
</dbReference>
<evidence type="ECO:0000313" key="5">
    <source>
        <dbReference type="EMBL" id="KZT25952.1"/>
    </source>
</evidence>
<dbReference type="OrthoDB" id="2122982at2759"/>